<keyword evidence="3" id="KW-1185">Reference proteome</keyword>
<feature type="domain" description="AAA+ ATPase" evidence="1">
    <location>
        <begin position="22"/>
        <end position="344"/>
    </location>
</feature>
<dbReference type="EMBL" id="AM746676">
    <property type="protein sequence ID" value="CAN93400.1"/>
    <property type="molecule type" value="Genomic_DNA"/>
</dbReference>
<dbReference type="SUPFAM" id="SSF52540">
    <property type="entry name" value="P-loop containing nucleoside triphosphate hydrolases"/>
    <property type="match status" value="1"/>
</dbReference>
<evidence type="ECO:0000313" key="3">
    <source>
        <dbReference type="Proteomes" id="UP000002139"/>
    </source>
</evidence>
<dbReference type="InterPro" id="IPR003593">
    <property type="entry name" value="AAA+_ATPase"/>
</dbReference>
<dbReference type="GO" id="GO:0005524">
    <property type="term" value="F:ATP binding"/>
    <property type="evidence" value="ECO:0007669"/>
    <property type="project" value="InterPro"/>
</dbReference>
<reference evidence="2 3" key="1">
    <citation type="journal article" date="2007" name="Nat. Biotechnol.">
        <title>Complete genome sequence of the myxobacterium Sorangium cellulosum.</title>
        <authorList>
            <person name="Schneiker S."/>
            <person name="Perlova O."/>
            <person name="Kaiser O."/>
            <person name="Gerth K."/>
            <person name="Alici A."/>
            <person name="Altmeyer M.O."/>
            <person name="Bartels D."/>
            <person name="Bekel T."/>
            <person name="Beyer S."/>
            <person name="Bode E."/>
            <person name="Bode H.B."/>
            <person name="Bolten C.J."/>
            <person name="Choudhuri J.V."/>
            <person name="Doss S."/>
            <person name="Elnakady Y.A."/>
            <person name="Frank B."/>
            <person name="Gaigalat L."/>
            <person name="Goesmann A."/>
            <person name="Groeger C."/>
            <person name="Gross F."/>
            <person name="Jelsbak L."/>
            <person name="Jelsbak L."/>
            <person name="Kalinowski J."/>
            <person name="Kegler C."/>
            <person name="Knauber T."/>
            <person name="Konietzny S."/>
            <person name="Kopp M."/>
            <person name="Krause L."/>
            <person name="Krug D."/>
            <person name="Linke B."/>
            <person name="Mahmud T."/>
            <person name="Martinez-Arias R."/>
            <person name="McHardy A.C."/>
            <person name="Merai M."/>
            <person name="Meyer F."/>
            <person name="Mormann S."/>
            <person name="Munoz-Dorado J."/>
            <person name="Perez J."/>
            <person name="Pradella S."/>
            <person name="Rachid S."/>
            <person name="Raddatz G."/>
            <person name="Rosenau F."/>
            <person name="Rueckert C."/>
            <person name="Sasse F."/>
            <person name="Scharfe M."/>
            <person name="Schuster S.C."/>
            <person name="Suen G."/>
            <person name="Treuner-Lange A."/>
            <person name="Velicer G.J."/>
            <person name="Vorholter F.-J."/>
            <person name="Weissman K.J."/>
            <person name="Welch R.D."/>
            <person name="Wenzel S.C."/>
            <person name="Whitworth D.E."/>
            <person name="Wilhelm S."/>
            <person name="Wittmann C."/>
            <person name="Bloecker H."/>
            <person name="Puehler A."/>
            <person name="Mueller R."/>
        </authorList>
    </citation>
    <scope>NUCLEOTIDE SEQUENCE [LARGE SCALE GENOMIC DNA]</scope>
    <source>
        <strain evidence="3">So ce56</strain>
    </source>
</reference>
<dbReference type="Proteomes" id="UP000002139">
    <property type="component" value="Chromosome"/>
</dbReference>
<dbReference type="HOGENOM" id="CLU_033429_1_1_7"/>
<organism evidence="2 3">
    <name type="scientific">Sorangium cellulosum (strain So ce56)</name>
    <name type="common">Polyangium cellulosum (strain So ce56)</name>
    <dbReference type="NCBI Taxonomy" id="448385"/>
    <lineage>
        <taxon>Bacteria</taxon>
        <taxon>Pseudomonadati</taxon>
        <taxon>Myxococcota</taxon>
        <taxon>Polyangia</taxon>
        <taxon>Polyangiales</taxon>
        <taxon>Polyangiaceae</taxon>
        <taxon>Sorangium</taxon>
    </lineage>
</organism>
<dbReference type="eggNOG" id="COG3950">
    <property type="taxonomic scope" value="Bacteria"/>
</dbReference>
<dbReference type="PANTHER" id="PTHR32182">
    <property type="entry name" value="DNA REPLICATION AND REPAIR PROTEIN RECF"/>
    <property type="match status" value="1"/>
</dbReference>
<dbReference type="InterPro" id="IPR041685">
    <property type="entry name" value="AAA_GajA/Old/RecF-like"/>
</dbReference>
<dbReference type="RefSeq" id="WP_012235872.1">
    <property type="nucleotide sequence ID" value="NC_010162.1"/>
</dbReference>
<dbReference type="Gene3D" id="3.40.50.300">
    <property type="entry name" value="P-loop containing nucleotide triphosphate hydrolases"/>
    <property type="match status" value="2"/>
</dbReference>
<dbReference type="PANTHER" id="PTHR32182:SF23">
    <property type="entry name" value="ATP BINDING PROTEIN"/>
    <property type="match status" value="1"/>
</dbReference>
<dbReference type="OrthoDB" id="9784297at2"/>
<evidence type="ECO:0000259" key="1">
    <source>
        <dbReference type="SMART" id="SM00382"/>
    </source>
</evidence>
<dbReference type="Pfam" id="PF13304">
    <property type="entry name" value="AAA_21"/>
    <property type="match status" value="1"/>
</dbReference>
<proteinExistence type="predicted"/>
<dbReference type="STRING" id="448385.sce3241"/>
<dbReference type="InterPro" id="IPR027417">
    <property type="entry name" value="P-loop_NTPase"/>
</dbReference>
<gene>
    <name evidence="2" type="ordered locus">sce3241</name>
</gene>
<sequence length="423" mass="46495">MKITRLSLRDFRGFRSLDLDFSPDVTALVGVNGAGKTSILDALALLLSCLVESIRSEEPETIAPSASDVRIGASTAQLSLTAEISVQPTQWSIAKTLPGHPPGAPSALDALHEPVAAAQTTIALGSPFLPLVVYFPTNRSALDIPERIRTPHAFDALSAYDGALEGGASNFRGFFEWFRQEEDILNEQQVLQILHEDQGLDGSSTPSPLPAVRKAIEALLPGARRVRIERRPQRMTVELNGTRLDVAQLSDGEKCLLAMAGDLARRMALAAPKIENPLDHPAVVLIDEIELHLHPGLQRVILPRLQKVFPRAQFIITTHSPQVLSSLHAANVRVLERFELRTLDRGTWRRDTNRILEAAFGDPGRPPEVAAKLNLLRDAVDADRYDEARQLIHELSTMIEGEDPDVFFYQQLLPPEDTTEAAS</sequence>
<dbReference type="GO" id="GO:0006302">
    <property type="term" value="P:double-strand break repair"/>
    <property type="evidence" value="ECO:0007669"/>
    <property type="project" value="TreeGrafter"/>
</dbReference>
<dbReference type="KEGG" id="scl:sce3241"/>
<protein>
    <recommendedName>
        <fullName evidence="1">AAA+ ATPase domain-containing protein</fullName>
    </recommendedName>
</protein>
<dbReference type="SMART" id="SM00382">
    <property type="entry name" value="AAA"/>
    <property type="match status" value="1"/>
</dbReference>
<name>A9GJF6_SORC5</name>
<evidence type="ECO:0000313" key="2">
    <source>
        <dbReference type="EMBL" id="CAN93400.1"/>
    </source>
</evidence>
<dbReference type="GO" id="GO:0000731">
    <property type="term" value="P:DNA synthesis involved in DNA repair"/>
    <property type="evidence" value="ECO:0007669"/>
    <property type="project" value="TreeGrafter"/>
</dbReference>
<dbReference type="InterPro" id="IPR003959">
    <property type="entry name" value="ATPase_AAA_core"/>
</dbReference>
<dbReference type="GO" id="GO:0016887">
    <property type="term" value="F:ATP hydrolysis activity"/>
    <property type="evidence" value="ECO:0007669"/>
    <property type="project" value="InterPro"/>
</dbReference>
<dbReference type="BioCyc" id="SCEL448385:SCE_RS16615-MONOMER"/>
<dbReference type="AlphaFoldDB" id="A9GJF6"/>
<dbReference type="Pfam" id="PF13175">
    <property type="entry name" value="AAA_15"/>
    <property type="match status" value="1"/>
</dbReference>
<accession>A9GJF6</accession>
<dbReference type="CDD" id="cd00267">
    <property type="entry name" value="ABC_ATPase"/>
    <property type="match status" value="1"/>
</dbReference>